<dbReference type="Proteomes" id="UP001152622">
    <property type="component" value="Chromosome 1"/>
</dbReference>
<keyword evidence="3" id="KW-1185">Reference proteome</keyword>
<evidence type="ECO:0000313" key="3">
    <source>
        <dbReference type="Proteomes" id="UP001152622"/>
    </source>
</evidence>
<feature type="region of interest" description="Disordered" evidence="1">
    <location>
        <begin position="24"/>
        <end position="82"/>
    </location>
</feature>
<evidence type="ECO:0000313" key="2">
    <source>
        <dbReference type="EMBL" id="KAJ8379758.1"/>
    </source>
</evidence>
<gene>
    <name evidence="2" type="ORF">SKAU_G00005360</name>
</gene>
<organism evidence="2 3">
    <name type="scientific">Synaphobranchus kaupii</name>
    <name type="common">Kaup's arrowtooth eel</name>
    <dbReference type="NCBI Taxonomy" id="118154"/>
    <lineage>
        <taxon>Eukaryota</taxon>
        <taxon>Metazoa</taxon>
        <taxon>Chordata</taxon>
        <taxon>Craniata</taxon>
        <taxon>Vertebrata</taxon>
        <taxon>Euteleostomi</taxon>
        <taxon>Actinopterygii</taxon>
        <taxon>Neopterygii</taxon>
        <taxon>Teleostei</taxon>
        <taxon>Anguilliformes</taxon>
        <taxon>Synaphobranchidae</taxon>
        <taxon>Synaphobranchus</taxon>
    </lineage>
</organism>
<comment type="caution">
    <text evidence="2">The sequence shown here is derived from an EMBL/GenBank/DDBJ whole genome shotgun (WGS) entry which is preliminary data.</text>
</comment>
<dbReference type="AlphaFoldDB" id="A0A9Q1GA29"/>
<accession>A0A9Q1GA29</accession>
<reference evidence="2" key="1">
    <citation type="journal article" date="2023" name="Science">
        <title>Genome structures resolve the early diversification of teleost fishes.</title>
        <authorList>
            <person name="Parey E."/>
            <person name="Louis A."/>
            <person name="Montfort J."/>
            <person name="Bouchez O."/>
            <person name="Roques C."/>
            <person name="Iampietro C."/>
            <person name="Lluch J."/>
            <person name="Castinel A."/>
            <person name="Donnadieu C."/>
            <person name="Desvignes T."/>
            <person name="Floi Bucao C."/>
            <person name="Jouanno E."/>
            <person name="Wen M."/>
            <person name="Mejri S."/>
            <person name="Dirks R."/>
            <person name="Jansen H."/>
            <person name="Henkel C."/>
            <person name="Chen W.J."/>
            <person name="Zahm M."/>
            <person name="Cabau C."/>
            <person name="Klopp C."/>
            <person name="Thompson A.W."/>
            <person name="Robinson-Rechavi M."/>
            <person name="Braasch I."/>
            <person name="Lecointre G."/>
            <person name="Bobe J."/>
            <person name="Postlethwait J.H."/>
            <person name="Berthelot C."/>
            <person name="Roest Crollius H."/>
            <person name="Guiguen Y."/>
        </authorList>
    </citation>
    <scope>NUCLEOTIDE SEQUENCE</scope>
    <source>
        <strain evidence="2">WJC10195</strain>
    </source>
</reference>
<feature type="compositionally biased region" description="Basic and acidic residues" evidence="1">
    <location>
        <begin position="27"/>
        <end position="41"/>
    </location>
</feature>
<protein>
    <submittedName>
        <fullName evidence="2">Uncharacterized protein</fullName>
    </submittedName>
</protein>
<proteinExistence type="predicted"/>
<sequence>MKKPCLLRRKYFVHWYEHILHVLQPPPDRRGPAGKNLREGVRLPPRKAAQRPLQEPRSPATPPPAQQRRKQAARRDSGFKKRNLIVSDRQLTFGDRLPGIQVNHLSMTTKLTVVFL</sequence>
<evidence type="ECO:0000256" key="1">
    <source>
        <dbReference type="SAM" id="MobiDB-lite"/>
    </source>
</evidence>
<dbReference type="EMBL" id="JAINUF010000001">
    <property type="protein sequence ID" value="KAJ8379758.1"/>
    <property type="molecule type" value="Genomic_DNA"/>
</dbReference>
<name>A0A9Q1GA29_SYNKA</name>